<reference evidence="2" key="2">
    <citation type="submission" date="2016-05" db="EMBL/GenBank/DDBJ databases">
        <title>Comparative analysis highlights variable genome content of wheat rusts and divergence of the mating loci.</title>
        <authorList>
            <person name="Cuomo C.A."/>
            <person name="Bakkeren G."/>
            <person name="Szabo L."/>
            <person name="Khalil H."/>
            <person name="Joly D."/>
            <person name="Goldberg J."/>
            <person name="Young S."/>
            <person name="Zeng Q."/>
            <person name="Fellers J."/>
        </authorList>
    </citation>
    <scope>NUCLEOTIDE SEQUENCE [LARGE SCALE GENOMIC DNA]</scope>
    <source>
        <strain evidence="2">1-1 BBBD Race 1</strain>
    </source>
</reference>
<evidence type="ECO:0000256" key="1">
    <source>
        <dbReference type="SAM" id="MobiDB-lite"/>
    </source>
</evidence>
<reference evidence="2" key="1">
    <citation type="submission" date="2009-11" db="EMBL/GenBank/DDBJ databases">
        <authorList>
            <consortium name="The Broad Institute Genome Sequencing Platform"/>
            <person name="Ward D."/>
            <person name="Feldgarden M."/>
            <person name="Earl A."/>
            <person name="Young S.K."/>
            <person name="Zeng Q."/>
            <person name="Koehrsen M."/>
            <person name="Alvarado L."/>
            <person name="Berlin A."/>
            <person name="Bochicchio J."/>
            <person name="Borenstein D."/>
            <person name="Chapman S.B."/>
            <person name="Chen Z."/>
            <person name="Engels R."/>
            <person name="Freedman E."/>
            <person name="Gellesch M."/>
            <person name="Goldberg J."/>
            <person name="Griggs A."/>
            <person name="Gujja S."/>
            <person name="Heilman E."/>
            <person name="Heiman D."/>
            <person name="Hepburn T."/>
            <person name="Howarth C."/>
            <person name="Jen D."/>
            <person name="Larson L."/>
            <person name="Lewis B."/>
            <person name="Mehta T."/>
            <person name="Park D."/>
            <person name="Pearson M."/>
            <person name="Roberts A."/>
            <person name="Saif S."/>
            <person name="Shea T."/>
            <person name="Shenoy N."/>
            <person name="Sisk P."/>
            <person name="Stolte C."/>
            <person name="Sykes S."/>
            <person name="Thomson T."/>
            <person name="Walk T."/>
            <person name="White J."/>
            <person name="Yandava C."/>
            <person name="Izard J."/>
            <person name="Baranova O.V."/>
            <person name="Blanton J.M."/>
            <person name="Tanner A.C."/>
            <person name="Dewhirst F.E."/>
            <person name="Haas B."/>
            <person name="Nusbaum C."/>
            <person name="Birren B."/>
        </authorList>
    </citation>
    <scope>NUCLEOTIDE SEQUENCE [LARGE SCALE GENOMIC DNA]</scope>
    <source>
        <strain evidence="2">1-1 BBBD Race 1</strain>
    </source>
</reference>
<feature type="compositionally biased region" description="Low complexity" evidence="1">
    <location>
        <begin position="124"/>
        <end position="136"/>
    </location>
</feature>
<keyword evidence="4" id="KW-1185">Reference proteome</keyword>
<gene>
    <name evidence="2" type="ORF">PTTG_07573</name>
</gene>
<organism evidence="2">
    <name type="scientific">Puccinia triticina (isolate 1-1 / race 1 (BBBD))</name>
    <name type="common">Brown leaf rust fungus</name>
    <dbReference type="NCBI Taxonomy" id="630390"/>
    <lineage>
        <taxon>Eukaryota</taxon>
        <taxon>Fungi</taxon>
        <taxon>Dikarya</taxon>
        <taxon>Basidiomycota</taxon>
        <taxon>Pucciniomycotina</taxon>
        <taxon>Pucciniomycetes</taxon>
        <taxon>Pucciniales</taxon>
        <taxon>Pucciniaceae</taxon>
        <taxon>Puccinia</taxon>
    </lineage>
</organism>
<reference evidence="3" key="4">
    <citation type="submission" date="2025-05" db="UniProtKB">
        <authorList>
            <consortium name="EnsemblFungi"/>
        </authorList>
    </citation>
    <scope>IDENTIFICATION</scope>
    <source>
        <strain evidence="3">isolate 1-1 / race 1 (BBBD)</strain>
    </source>
</reference>
<accession>A0A180GP29</accession>
<feature type="compositionally biased region" description="Polar residues" evidence="1">
    <location>
        <begin position="108"/>
        <end position="122"/>
    </location>
</feature>
<proteinExistence type="predicted"/>
<reference evidence="3 4" key="3">
    <citation type="journal article" date="2017" name="G3 (Bethesda)">
        <title>Comparative analysis highlights variable genome content of wheat rusts and divergence of the mating loci.</title>
        <authorList>
            <person name="Cuomo C.A."/>
            <person name="Bakkeren G."/>
            <person name="Khalil H.B."/>
            <person name="Panwar V."/>
            <person name="Joly D."/>
            <person name="Linning R."/>
            <person name="Sakthikumar S."/>
            <person name="Song X."/>
            <person name="Adiconis X."/>
            <person name="Fan L."/>
            <person name="Goldberg J.M."/>
            <person name="Levin J.Z."/>
            <person name="Young S."/>
            <person name="Zeng Q."/>
            <person name="Anikster Y."/>
            <person name="Bruce M."/>
            <person name="Wang M."/>
            <person name="Yin C."/>
            <person name="McCallum B."/>
            <person name="Szabo L.J."/>
            <person name="Hulbert S."/>
            <person name="Chen X."/>
            <person name="Fellers J.P."/>
        </authorList>
    </citation>
    <scope>NUCLEOTIDE SEQUENCE</scope>
    <source>
        <strain evidence="4">Isolate 1-1 / race 1 (BBBD)</strain>
        <strain evidence="3">isolate 1-1 / race 1 (BBBD)</strain>
    </source>
</reference>
<name>A0A180GP29_PUCT1</name>
<feature type="region of interest" description="Disordered" evidence="1">
    <location>
        <begin position="107"/>
        <end position="166"/>
    </location>
</feature>
<evidence type="ECO:0000313" key="2">
    <source>
        <dbReference type="EMBL" id="OAV94284.1"/>
    </source>
</evidence>
<dbReference type="EMBL" id="ADAS02000041">
    <property type="protein sequence ID" value="OAV94284.1"/>
    <property type="molecule type" value="Genomic_DNA"/>
</dbReference>
<dbReference type="OrthoDB" id="2508670at2759"/>
<dbReference type="AlphaFoldDB" id="A0A180GP29"/>
<dbReference type="EnsemblFungi" id="PTTG_07573-t43_1">
    <property type="protein sequence ID" value="PTTG_07573-t43_1-p1"/>
    <property type="gene ID" value="PTTG_07573"/>
</dbReference>
<dbReference type="Proteomes" id="UP000005240">
    <property type="component" value="Unassembled WGS sequence"/>
</dbReference>
<protein>
    <submittedName>
        <fullName evidence="2 3">Uncharacterized protein</fullName>
    </submittedName>
</protein>
<sequence length="166" mass="17912">MAQIPLRASPTLLQLHDLQPILVARKAFLTSSRAAERASEVRGCWSRLPLAASFGSFGIQPSKLLNPQFGPLVVMVQFFKHTLHINNLNIMPPKRVQVLVNPLPLGSMTPTRPSLPRNQPDPNTTPTASAPITSATQNLPDLNAKPTASAPPPDLVIPENAKKAPN</sequence>
<evidence type="ECO:0000313" key="3">
    <source>
        <dbReference type="EnsemblFungi" id="PTTG_07573-t43_1-p1"/>
    </source>
</evidence>
<evidence type="ECO:0000313" key="4">
    <source>
        <dbReference type="Proteomes" id="UP000005240"/>
    </source>
</evidence>